<sequence length="99" mass="11474">MYVTYYCSGISSHSYCNDCFPNSQKERTILIVVCVLRIICLFFIFIITANSQIIMLQYTSVTCAVLKRGVLLKLEFNFQLKVINDNFCNTTLKFTFQQS</sequence>
<dbReference type="EMBL" id="HBUF01100327">
    <property type="protein sequence ID" value="CAG6637879.1"/>
    <property type="molecule type" value="Transcribed_RNA"/>
</dbReference>
<dbReference type="EMBL" id="HBUF01100326">
    <property type="protein sequence ID" value="CAG6637878.1"/>
    <property type="molecule type" value="Transcribed_RNA"/>
</dbReference>
<feature type="transmembrane region" description="Helical" evidence="1">
    <location>
        <begin position="29"/>
        <end position="49"/>
    </location>
</feature>
<organism evidence="2">
    <name type="scientific">Cacopsylla melanoneura</name>
    <dbReference type="NCBI Taxonomy" id="428564"/>
    <lineage>
        <taxon>Eukaryota</taxon>
        <taxon>Metazoa</taxon>
        <taxon>Ecdysozoa</taxon>
        <taxon>Arthropoda</taxon>
        <taxon>Hexapoda</taxon>
        <taxon>Insecta</taxon>
        <taxon>Pterygota</taxon>
        <taxon>Neoptera</taxon>
        <taxon>Paraneoptera</taxon>
        <taxon>Hemiptera</taxon>
        <taxon>Sternorrhyncha</taxon>
        <taxon>Psylloidea</taxon>
        <taxon>Psyllidae</taxon>
        <taxon>Psyllinae</taxon>
        <taxon>Cacopsylla</taxon>
    </lineage>
</organism>
<keyword evidence="1" id="KW-0472">Membrane</keyword>
<name>A0A8D8VX74_9HEMI</name>
<keyword evidence="1" id="KW-1133">Transmembrane helix</keyword>
<dbReference type="AlphaFoldDB" id="A0A8D8VX74"/>
<evidence type="ECO:0000313" key="2">
    <source>
        <dbReference type="EMBL" id="CAG6637878.1"/>
    </source>
</evidence>
<evidence type="ECO:0000256" key="1">
    <source>
        <dbReference type="SAM" id="Phobius"/>
    </source>
</evidence>
<proteinExistence type="predicted"/>
<accession>A0A8D8VX74</accession>
<protein>
    <submittedName>
        <fullName evidence="2">Uncharacterized protein</fullName>
    </submittedName>
</protein>
<keyword evidence="1" id="KW-0812">Transmembrane</keyword>
<reference evidence="2" key="1">
    <citation type="submission" date="2021-05" db="EMBL/GenBank/DDBJ databases">
        <authorList>
            <person name="Alioto T."/>
            <person name="Alioto T."/>
            <person name="Gomez Garrido J."/>
        </authorList>
    </citation>
    <scope>NUCLEOTIDE SEQUENCE</scope>
</reference>